<proteinExistence type="predicted"/>
<dbReference type="AlphaFoldDB" id="A0A1Y2DUL1"/>
<evidence type="ECO:0000313" key="3">
    <source>
        <dbReference type="Proteomes" id="UP000193689"/>
    </source>
</evidence>
<dbReference type="EMBL" id="MCFJ01000009">
    <property type="protein sequence ID" value="ORY62335.1"/>
    <property type="molecule type" value="Genomic_DNA"/>
</dbReference>
<evidence type="ECO:0000256" key="1">
    <source>
        <dbReference type="SAM" id="Phobius"/>
    </source>
</evidence>
<dbReference type="InParanoid" id="A0A1Y2DUL1"/>
<comment type="caution">
    <text evidence="2">The sequence shown here is derived from an EMBL/GenBank/DDBJ whole genome shotgun (WGS) entry which is preliminary data.</text>
</comment>
<dbReference type="RefSeq" id="XP_040714171.1">
    <property type="nucleotide sequence ID" value="XM_040858504.1"/>
</dbReference>
<evidence type="ECO:0000313" key="2">
    <source>
        <dbReference type="EMBL" id="ORY62335.1"/>
    </source>
</evidence>
<keyword evidence="1" id="KW-1133">Transmembrane helix</keyword>
<reference evidence="2 3" key="1">
    <citation type="submission" date="2016-07" db="EMBL/GenBank/DDBJ databases">
        <title>Pervasive Adenine N6-methylation of Active Genes in Fungi.</title>
        <authorList>
            <consortium name="DOE Joint Genome Institute"/>
            <person name="Mondo S.J."/>
            <person name="Dannebaum R.O."/>
            <person name="Kuo R.C."/>
            <person name="Labutti K."/>
            <person name="Haridas S."/>
            <person name="Kuo A."/>
            <person name="Salamov A."/>
            <person name="Ahrendt S.R."/>
            <person name="Lipzen A."/>
            <person name="Sullivan W."/>
            <person name="Andreopoulos W.B."/>
            <person name="Clum A."/>
            <person name="Lindquist E."/>
            <person name="Daum C."/>
            <person name="Ramamoorthy G.K."/>
            <person name="Gryganskyi A."/>
            <person name="Culley D."/>
            <person name="Magnuson J.K."/>
            <person name="James T.Y."/>
            <person name="O'Malley M.A."/>
            <person name="Stajich J.E."/>
            <person name="Spatafora J.W."/>
            <person name="Visel A."/>
            <person name="Grigoriev I.V."/>
        </authorList>
    </citation>
    <scope>NUCLEOTIDE SEQUENCE [LARGE SCALE GENOMIC DNA]</scope>
    <source>
        <strain evidence="2 3">CBS 129021</strain>
    </source>
</reference>
<keyword evidence="1" id="KW-0812">Transmembrane</keyword>
<accession>A0A1Y2DUL1</accession>
<name>A0A1Y2DUL1_9PEZI</name>
<keyword evidence="3" id="KW-1185">Reference proteome</keyword>
<keyword evidence="1" id="KW-0472">Membrane</keyword>
<dbReference type="GeneID" id="63774716"/>
<organism evidence="2 3">
    <name type="scientific">Pseudomassariella vexata</name>
    <dbReference type="NCBI Taxonomy" id="1141098"/>
    <lineage>
        <taxon>Eukaryota</taxon>
        <taxon>Fungi</taxon>
        <taxon>Dikarya</taxon>
        <taxon>Ascomycota</taxon>
        <taxon>Pezizomycotina</taxon>
        <taxon>Sordariomycetes</taxon>
        <taxon>Xylariomycetidae</taxon>
        <taxon>Amphisphaeriales</taxon>
        <taxon>Pseudomassariaceae</taxon>
        <taxon>Pseudomassariella</taxon>
    </lineage>
</organism>
<sequence length="171" mass="18836">MSTMVCSKQISRFSAADFQDVAQGSSVHVSNNGLQVDHRLRFLSRTRVSLLEEVERGDRALSRRHCDSRGTDFSWARHMCRGKGSSKSTQARRLLLAGERGNFGIPSTSNRRHGCSPWAVGCKDQGVNAKERKAINMLCASALLAASLVSLSHLTGWVFVIHNPLVPVDFL</sequence>
<gene>
    <name evidence="2" type="ORF">BCR38DRAFT_410763</name>
</gene>
<dbReference type="Proteomes" id="UP000193689">
    <property type="component" value="Unassembled WGS sequence"/>
</dbReference>
<feature type="transmembrane region" description="Helical" evidence="1">
    <location>
        <begin position="138"/>
        <end position="161"/>
    </location>
</feature>
<protein>
    <submittedName>
        <fullName evidence="2">Uncharacterized protein</fullName>
    </submittedName>
</protein>